<reference evidence="4" key="1">
    <citation type="submission" date="2020-03" db="EMBL/GenBank/DDBJ databases">
        <title>Castanea mollissima Vanexum genome sequencing.</title>
        <authorList>
            <person name="Staton M."/>
        </authorList>
    </citation>
    <scope>NUCLEOTIDE SEQUENCE</scope>
    <source>
        <tissue evidence="4">Leaf</tissue>
    </source>
</reference>
<organism evidence="4 5">
    <name type="scientific">Castanea mollissima</name>
    <name type="common">Chinese chestnut</name>
    <dbReference type="NCBI Taxonomy" id="60419"/>
    <lineage>
        <taxon>Eukaryota</taxon>
        <taxon>Viridiplantae</taxon>
        <taxon>Streptophyta</taxon>
        <taxon>Embryophyta</taxon>
        <taxon>Tracheophyta</taxon>
        <taxon>Spermatophyta</taxon>
        <taxon>Magnoliopsida</taxon>
        <taxon>eudicotyledons</taxon>
        <taxon>Gunneridae</taxon>
        <taxon>Pentapetalae</taxon>
        <taxon>rosids</taxon>
        <taxon>fabids</taxon>
        <taxon>Fagales</taxon>
        <taxon>Fagaceae</taxon>
        <taxon>Castanea</taxon>
    </lineage>
</organism>
<sequence length="110" mass="12325">MNNRSMAQRSQKQEIYTTSKKARSPFALLLILSLKAHLSTASDTMYRGQPLAWNQNLTSKSGIFELGFFTPGKSDKYYKGRKLSPSHLQCPLVLSEIRASVKTNLSGTEK</sequence>
<gene>
    <name evidence="4" type="ORF">CMV_025411</name>
</gene>
<evidence type="ECO:0000256" key="2">
    <source>
        <dbReference type="ARBA" id="ARBA00023157"/>
    </source>
</evidence>
<keyword evidence="5" id="KW-1185">Reference proteome</keyword>
<keyword evidence="2" id="KW-1015">Disulfide bond</keyword>
<dbReference type="OrthoDB" id="1936886at2759"/>
<evidence type="ECO:0000256" key="3">
    <source>
        <dbReference type="SAM" id="SignalP"/>
    </source>
</evidence>
<comment type="caution">
    <text evidence="4">The sequence shown here is derived from an EMBL/GenBank/DDBJ whole genome shotgun (WGS) entry which is preliminary data.</text>
</comment>
<accession>A0A8J4QLL8</accession>
<dbReference type="AlphaFoldDB" id="A0A8J4QLL8"/>
<evidence type="ECO:0000313" key="5">
    <source>
        <dbReference type="Proteomes" id="UP000737018"/>
    </source>
</evidence>
<name>A0A8J4QLL8_9ROSI</name>
<dbReference type="EMBL" id="JRKL02006677">
    <property type="protein sequence ID" value="KAF3948616.1"/>
    <property type="molecule type" value="Genomic_DNA"/>
</dbReference>
<evidence type="ECO:0000256" key="1">
    <source>
        <dbReference type="ARBA" id="ARBA00022729"/>
    </source>
</evidence>
<dbReference type="Proteomes" id="UP000737018">
    <property type="component" value="Unassembled WGS sequence"/>
</dbReference>
<protein>
    <submittedName>
        <fullName evidence="4">Uncharacterized protein</fullName>
    </submittedName>
</protein>
<dbReference type="Gene3D" id="2.90.10.10">
    <property type="entry name" value="Bulb-type lectin domain"/>
    <property type="match status" value="1"/>
</dbReference>
<proteinExistence type="predicted"/>
<keyword evidence="1 3" id="KW-0732">Signal</keyword>
<feature type="chain" id="PRO_5035220474" evidence="3">
    <location>
        <begin position="42"/>
        <end position="110"/>
    </location>
</feature>
<evidence type="ECO:0000313" key="4">
    <source>
        <dbReference type="EMBL" id="KAF3948616.1"/>
    </source>
</evidence>
<dbReference type="InterPro" id="IPR036426">
    <property type="entry name" value="Bulb-type_lectin_dom_sf"/>
</dbReference>
<feature type="signal peptide" evidence="3">
    <location>
        <begin position="1"/>
        <end position="41"/>
    </location>
</feature>